<dbReference type="RefSeq" id="WP_258332740.1">
    <property type="nucleotide sequence ID" value="NZ_JAPTGG010000015.1"/>
</dbReference>
<dbReference type="EMBL" id="JAPTGG010000015">
    <property type="protein sequence ID" value="MCZ0866711.1"/>
    <property type="molecule type" value="Genomic_DNA"/>
</dbReference>
<name>A0A9J6RRC8_9GAMM</name>
<proteinExistence type="predicted"/>
<gene>
    <name evidence="2" type="ORF">O0V09_15975</name>
</gene>
<protein>
    <submittedName>
        <fullName evidence="2">Uncharacterized protein</fullName>
    </submittedName>
</protein>
<reference evidence="2 3" key="1">
    <citation type="submission" date="2022-12" db="EMBL/GenBank/DDBJ databases">
        <title>Dasania phycosphaerae sp. nov., isolated from particulate material of the south coast of Korea.</title>
        <authorList>
            <person name="Jiang Y."/>
        </authorList>
    </citation>
    <scope>NUCLEOTIDE SEQUENCE [LARGE SCALE GENOMIC DNA]</scope>
    <source>
        <strain evidence="2 3">GY-19</strain>
    </source>
</reference>
<dbReference type="Proteomes" id="UP001069090">
    <property type="component" value="Unassembled WGS sequence"/>
</dbReference>
<dbReference type="AlphaFoldDB" id="A0A9J6RRC8"/>
<feature type="region of interest" description="Disordered" evidence="1">
    <location>
        <begin position="1"/>
        <end position="28"/>
    </location>
</feature>
<sequence>MRNTQQNNNKRLSLSNNPANDGKPMLNSAPNIKTLAHLLQVKLKPQKLARNDSVNSFGLELHNRKSKQRPTTEHEPPTYAASQSNLNPTTAFLQKSKLARSADKQRKQR</sequence>
<evidence type="ECO:0000313" key="3">
    <source>
        <dbReference type="Proteomes" id="UP001069090"/>
    </source>
</evidence>
<accession>A0A9J6RRC8</accession>
<comment type="caution">
    <text evidence="2">The sequence shown here is derived from an EMBL/GenBank/DDBJ whole genome shotgun (WGS) entry which is preliminary data.</text>
</comment>
<organism evidence="2 3">
    <name type="scientific">Dasania phycosphaerae</name>
    <dbReference type="NCBI Taxonomy" id="2950436"/>
    <lineage>
        <taxon>Bacteria</taxon>
        <taxon>Pseudomonadati</taxon>
        <taxon>Pseudomonadota</taxon>
        <taxon>Gammaproteobacteria</taxon>
        <taxon>Cellvibrionales</taxon>
        <taxon>Spongiibacteraceae</taxon>
        <taxon>Dasania</taxon>
    </lineage>
</organism>
<feature type="region of interest" description="Disordered" evidence="1">
    <location>
        <begin position="46"/>
        <end position="109"/>
    </location>
</feature>
<feature type="compositionally biased region" description="Polar residues" evidence="1">
    <location>
        <begin position="1"/>
        <end position="19"/>
    </location>
</feature>
<evidence type="ECO:0000313" key="2">
    <source>
        <dbReference type="EMBL" id="MCZ0866711.1"/>
    </source>
</evidence>
<feature type="compositionally biased region" description="Basic and acidic residues" evidence="1">
    <location>
        <begin position="100"/>
        <end position="109"/>
    </location>
</feature>
<keyword evidence="3" id="KW-1185">Reference proteome</keyword>
<evidence type="ECO:0000256" key="1">
    <source>
        <dbReference type="SAM" id="MobiDB-lite"/>
    </source>
</evidence>
<feature type="compositionally biased region" description="Polar residues" evidence="1">
    <location>
        <begin position="80"/>
        <end position="93"/>
    </location>
</feature>